<dbReference type="RefSeq" id="XP_007903201.1">
    <property type="nucleotide sequence ID" value="XM_007905010.2"/>
</dbReference>
<dbReference type="GeneID" id="103186148"/>
<organism evidence="1 2">
    <name type="scientific">Callorhinchus milii</name>
    <name type="common">Ghost shark</name>
    <dbReference type="NCBI Taxonomy" id="7868"/>
    <lineage>
        <taxon>Eukaryota</taxon>
        <taxon>Metazoa</taxon>
        <taxon>Chordata</taxon>
        <taxon>Craniata</taxon>
        <taxon>Vertebrata</taxon>
        <taxon>Chondrichthyes</taxon>
        <taxon>Holocephali</taxon>
        <taxon>Chimaeriformes</taxon>
        <taxon>Callorhinchidae</taxon>
        <taxon>Callorhinchus</taxon>
    </lineage>
</organism>
<dbReference type="InterPro" id="IPR028092">
    <property type="entry name" value="RD3"/>
</dbReference>
<dbReference type="GeneTree" id="ENSGT00390000002089"/>
<reference evidence="1" key="4">
    <citation type="submission" date="2025-08" db="UniProtKB">
        <authorList>
            <consortium name="Ensembl"/>
        </authorList>
    </citation>
    <scope>IDENTIFICATION</scope>
</reference>
<dbReference type="PANTHER" id="PTHR28489">
    <property type="entry name" value="RENTINAL DEGENERATION 3-LIKE"/>
    <property type="match status" value="1"/>
</dbReference>
<dbReference type="Pfam" id="PF14473">
    <property type="entry name" value="RD3"/>
    <property type="match status" value="1"/>
</dbReference>
<dbReference type="OMA" id="MNFRSRI"/>
<evidence type="ECO:0000313" key="2">
    <source>
        <dbReference type="Proteomes" id="UP000314986"/>
    </source>
</evidence>
<proteinExistence type="predicted"/>
<reference evidence="2" key="2">
    <citation type="journal article" date="2007" name="PLoS Biol.">
        <title>Survey sequencing and comparative analysis of the elephant shark (Callorhinchus milii) genome.</title>
        <authorList>
            <person name="Venkatesh B."/>
            <person name="Kirkness E.F."/>
            <person name="Loh Y.H."/>
            <person name="Halpern A.L."/>
            <person name="Lee A.P."/>
            <person name="Johnson J."/>
            <person name="Dandona N."/>
            <person name="Viswanathan L.D."/>
            <person name="Tay A."/>
            <person name="Venter J.C."/>
            <person name="Strausberg R.L."/>
            <person name="Brenner S."/>
        </authorList>
    </citation>
    <scope>NUCLEOTIDE SEQUENCE [LARGE SCALE GENOMIC DNA]</scope>
</reference>
<dbReference type="AlphaFoldDB" id="A0A4W3I7Q3"/>
<reference evidence="2" key="1">
    <citation type="journal article" date="2006" name="Science">
        <title>Ancient noncoding elements conserved in the human genome.</title>
        <authorList>
            <person name="Venkatesh B."/>
            <person name="Kirkness E.F."/>
            <person name="Loh Y.H."/>
            <person name="Halpern A.L."/>
            <person name="Lee A.P."/>
            <person name="Johnson J."/>
            <person name="Dandona N."/>
            <person name="Viswanathan L.D."/>
            <person name="Tay A."/>
            <person name="Venter J.C."/>
            <person name="Strausberg R.L."/>
            <person name="Brenner S."/>
        </authorList>
    </citation>
    <scope>NUCLEOTIDE SEQUENCE [LARGE SCALE GENOMIC DNA]</scope>
</reference>
<dbReference type="GO" id="GO:0060041">
    <property type="term" value="P:retina development in camera-type eye"/>
    <property type="evidence" value="ECO:0007669"/>
    <property type="project" value="TreeGrafter"/>
</dbReference>
<dbReference type="PANTHER" id="PTHR28489:SF1">
    <property type="entry name" value="PROTEIN RD3"/>
    <property type="match status" value="1"/>
</dbReference>
<name>A0A4W3I7Q3_CALMI</name>
<dbReference type="Proteomes" id="UP000314986">
    <property type="component" value="Unassembled WGS sequence"/>
</dbReference>
<dbReference type="OrthoDB" id="10072259at2759"/>
<protein>
    <submittedName>
        <fullName evidence="1">RD3 regulator of GUCY2D</fullName>
    </submittedName>
</protein>
<dbReference type="CTD" id="343035"/>
<dbReference type="KEGG" id="cmk:103186148"/>
<evidence type="ECO:0000313" key="1">
    <source>
        <dbReference type="Ensembl" id="ENSCMIP00000026069.1"/>
    </source>
</evidence>
<gene>
    <name evidence="1" type="primary">rd3</name>
</gene>
<keyword evidence="2" id="KW-1185">Reference proteome</keyword>
<reference evidence="1" key="5">
    <citation type="submission" date="2025-09" db="UniProtKB">
        <authorList>
            <consortium name="Ensembl"/>
        </authorList>
    </citation>
    <scope>IDENTIFICATION</scope>
</reference>
<dbReference type="Ensembl" id="ENSCMIT00000026497.1">
    <property type="protein sequence ID" value="ENSCMIP00000026069.1"/>
    <property type="gene ID" value="ENSCMIG00000011449.1"/>
</dbReference>
<reference evidence="2" key="3">
    <citation type="journal article" date="2014" name="Nature">
        <title>Elephant shark genome provides unique insights into gnathostome evolution.</title>
        <authorList>
            <consortium name="International Elephant Shark Genome Sequencing Consortium"/>
            <person name="Venkatesh B."/>
            <person name="Lee A.P."/>
            <person name="Ravi V."/>
            <person name="Maurya A.K."/>
            <person name="Lian M.M."/>
            <person name="Swann J.B."/>
            <person name="Ohta Y."/>
            <person name="Flajnik M.F."/>
            <person name="Sutoh Y."/>
            <person name="Kasahara M."/>
            <person name="Hoon S."/>
            <person name="Gangu V."/>
            <person name="Roy S.W."/>
            <person name="Irimia M."/>
            <person name="Korzh V."/>
            <person name="Kondrychyn I."/>
            <person name="Lim Z.W."/>
            <person name="Tay B.H."/>
            <person name="Tohari S."/>
            <person name="Kong K.W."/>
            <person name="Ho S."/>
            <person name="Lorente-Galdos B."/>
            <person name="Quilez J."/>
            <person name="Marques-Bonet T."/>
            <person name="Raney B.J."/>
            <person name="Ingham P.W."/>
            <person name="Tay A."/>
            <person name="Hillier L.W."/>
            <person name="Minx P."/>
            <person name="Boehm T."/>
            <person name="Wilson R.K."/>
            <person name="Brenner S."/>
            <person name="Warren W.C."/>
        </authorList>
    </citation>
    <scope>NUCLEOTIDE SEQUENCE [LARGE SCALE GENOMIC DNA]</scope>
</reference>
<accession>A0A4W3I7Q3</accession>
<dbReference type="InParanoid" id="A0A4W3I7Q3"/>
<dbReference type="STRING" id="7868.ENSCMIP00000026069"/>
<sequence length="193" mass="23127">MASWFKWSEPYHRCSERNPADMVVDTLMMELSWQIKQAEKMQRERENEYRRIRTGVDYSWLVSYPKHSYDISPVERLELESACAKIHPSYCGPVILRFRQKVVEYEPEVKEVSQLFQSVLQETMERMKDEEEAKKLTRQWTKKRTTSLSTFKSRVRIFPFSSNIKTVSEDVEQCNVPARRLWSLPDFRNTKNC</sequence>